<dbReference type="GO" id="GO:0050482">
    <property type="term" value="P:arachidonate secretion"/>
    <property type="evidence" value="ECO:0007669"/>
    <property type="project" value="InterPro"/>
</dbReference>
<dbReference type="GO" id="GO:0004623">
    <property type="term" value="F:phospholipase A2 activity"/>
    <property type="evidence" value="ECO:0007669"/>
    <property type="project" value="InterPro"/>
</dbReference>
<feature type="compositionally biased region" description="Basic and acidic residues" evidence="3">
    <location>
        <begin position="1"/>
        <end position="16"/>
    </location>
</feature>
<organism evidence="5 6">
    <name type="scientific">Otus sunia</name>
    <name type="common">Oriental scops-owl</name>
    <dbReference type="NCBI Taxonomy" id="257818"/>
    <lineage>
        <taxon>Eukaryota</taxon>
        <taxon>Metazoa</taxon>
        <taxon>Chordata</taxon>
        <taxon>Craniata</taxon>
        <taxon>Vertebrata</taxon>
        <taxon>Euteleostomi</taxon>
        <taxon>Archelosauria</taxon>
        <taxon>Archosauria</taxon>
        <taxon>Dinosauria</taxon>
        <taxon>Saurischia</taxon>
        <taxon>Theropoda</taxon>
        <taxon>Coelurosauria</taxon>
        <taxon>Aves</taxon>
        <taxon>Neognathae</taxon>
        <taxon>Neoaves</taxon>
        <taxon>Telluraves</taxon>
        <taxon>Strigiformes</taxon>
        <taxon>Strigidae</taxon>
        <taxon>Otus</taxon>
    </lineage>
</organism>
<sequence length="146" mass="16258">LLPERPRAPERPRRDGPAPAAGSPTPGRCGAARAATRMPTSSWVRAGGPLPACTPACTLTFPTGEHRDTDRCCRDHDHCQHVIHPFTARYGYRNLRWHTISHCDCDLRPHCWCGRAWAGTQRRPCHPRSLLPAGRGGGRRETERRG</sequence>
<dbReference type="InterPro" id="IPR033113">
    <property type="entry name" value="PLA2_histidine"/>
</dbReference>
<evidence type="ECO:0000259" key="4">
    <source>
        <dbReference type="Pfam" id="PF05826"/>
    </source>
</evidence>
<dbReference type="InterPro" id="IPR016090">
    <property type="entry name" value="PLA2-like_dom"/>
</dbReference>
<dbReference type="Pfam" id="PF05826">
    <property type="entry name" value="Phospholip_A2_2"/>
    <property type="match status" value="1"/>
</dbReference>
<accession>A0A8C8E974</accession>
<evidence type="ECO:0000313" key="6">
    <source>
        <dbReference type="Proteomes" id="UP000694552"/>
    </source>
</evidence>
<keyword evidence="6" id="KW-1185">Reference proteome</keyword>
<dbReference type="InterPro" id="IPR036444">
    <property type="entry name" value="PLipase_A2_dom_sf"/>
</dbReference>
<feature type="compositionally biased region" description="Low complexity" evidence="3">
    <location>
        <begin position="17"/>
        <end position="27"/>
    </location>
</feature>
<evidence type="ECO:0000256" key="2">
    <source>
        <dbReference type="ARBA" id="ARBA00022525"/>
    </source>
</evidence>
<dbReference type="PROSITE" id="PS00118">
    <property type="entry name" value="PA2_HIS"/>
    <property type="match status" value="1"/>
</dbReference>
<evidence type="ECO:0000256" key="3">
    <source>
        <dbReference type="SAM" id="MobiDB-lite"/>
    </source>
</evidence>
<dbReference type="GO" id="GO:0006644">
    <property type="term" value="P:phospholipid metabolic process"/>
    <property type="evidence" value="ECO:0007669"/>
    <property type="project" value="InterPro"/>
</dbReference>
<reference evidence="5" key="2">
    <citation type="submission" date="2025-09" db="UniProtKB">
        <authorList>
            <consortium name="Ensembl"/>
        </authorList>
    </citation>
    <scope>IDENTIFICATION</scope>
</reference>
<reference evidence="5" key="1">
    <citation type="submission" date="2025-08" db="UniProtKB">
        <authorList>
            <consortium name="Ensembl"/>
        </authorList>
    </citation>
    <scope>IDENTIFICATION</scope>
</reference>
<dbReference type="Ensembl" id="ENSOSUT00000009588.1">
    <property type="protein sequence ID" value="ENSOSUP00000009262.1"/>
    <property type="gene ID" value="ENSOSUG00000006806.1"/>
</dbReference>
<comment type="subcellular location">
    <subcellularLocation>
        <location evidence="1">Secreted</location>
    </subcellularLocation>
</comment>
<proteinExistence type="predicted"/>
<dbReference type="Gene3D" id="1.20.90.10">
    <property type="entry name" value="Phospholipase A2 domain"/>
    <property type="match status" value="1"/>
</dbReference>
<dbReference type="GO" id="GO:0005576">
    <property type="term" value="C:extracellular region"/>
    <property type="evidence" value="ECO:0007669"/>
    <property type="project" value="UniProtKB-SubCell"/>
</dbReference>
<dbReference type="Proteomes" id="UP000694552">
    <property type="component" value="Unplaced"/>
</dbReference>
<dbReference type="SUPFAM" id="SSF48619">
    <property type="entry name" value="Phospholipase A2, PLA2"/>
    <property type="match status" value="1"/>
</dbReference>
<name>A0A8C8E974_9STRI</name>
<keyword evidence="2" id="KW-0964">Secreted</keyword>
<feature type="region of interest" description="Disordered" evidence="3">
    <location>
        <begin position="1"/>
        <end position="32"/>
    </location>
</feature>
<evidence type="ECO:0000256" key="1">
    <source>
        <dbReference type="ARBA" id="ARBA00004613"/>
    </source>
</evidence>
<dbReference type="AlphaFoldDB" id="A0A8C8E974"/>
<feature type="domain" description="Phospholipase A2-like central" evidence="4">
    <location>
        <begin position="63"/>
        <end position="108"/>
    </location>
</feature>
<evidence type="ECO:0000313" key="5">
    <source>
        <dbReference type="Ensembl" id="ENSOSUP00000009262.1"/>
    </source>
</evidence>
<dbReference type="PANTHER" id="PTHR12253">
    <property type="entry name" value="RH14732P"/>
    <property type="match status" value="1"/>
</dbReference>
<protein>
    <recommendedName>
        <fullName evidence="4">Phospholipase A2-like central domain-containing protein</fullName>
    </recommendedName>
</protein>